<dbReference type="PANTHER" id="PTHR43343:SF3">
    <property type="entry name" value="PROTEASE DO-LIKE 8, CHLOROPLASTIC"/>
    <property type="match status" value="1"/>
</dbReference>
<keyword evidence="2" id="KW-0645">Protease</keyword>
<sequence>MTEHNGGESGFGSDAVPNDARTPENDAAQTHAAPTAAAEGSAAAHRTPDGTPDGGAGADAGPDVRRSEGQAGYGQHESGQPGFGQHAQASFDAPVPPGTPPTYPAGSPSSPRPAQSSAEDTQDYPFQNYPTQQYSTQQYPTQQYPTRQYPSQQYPATPAETTYGATPYPSSQPQSGSAVYGGAGQAPVRRREKRKVGAGIFVAGMVAAALVGGGTAAGTSALLGSQTPTGSSSQAAPNVPLIVNNTNDVNAVTAAAQKASPSVVTISAVSGNSGGTGSGIILDTDGHILTNTHVVTLDGAAASATLEVRTNDGKVYSGKVVGTDPLSDLAVIKIDAPGLVPAALGDSSKINVGETVIAIGAPLGLSGTVTDGIISTLNRTIQVASSAVPKSQSDSSSGNGDSNGGNGFNFAPPDGSNGSNAAATGTVNLNVIQTDAAINPGNSGGALTNSKGEIIGVNVAIASAGASSGSSGQSGNIGVGFSIPINTAKRISQEIIDNGTATHGQLGVSVKGSAAGQSGNGTFSNGAVVASVVSGSAADKAGFKAGDIITNFGTRSIDDASALTAAVREQAAGATVKATFLRDGKQQSVDVTLDSAS</sequence>
<evidence type="ECO:0000313" key="7">
    <source>
        <dbReference type="EMBL" id="MBG0739477.1"/>
    </source>
</evidence>
<evidence type="ECO:0000256" key="2">
    <source>
        <dbReference type="ARBA" id="ARBA00022670"/>
    </source>
</evidence>
<evidence type="ECO:0000256" key="5">
    <source>
        <dbReference type="SAM" id="Phobius"/>
    </source>
</evidence>
<dbReference type="RefSeq" id="WP_196396416.1">
    <property type="nucleotide sequence ID" value="NZ_JADNYM010000009.1"/>
</dbReference>
<keyword evidence="3" id="KW-0378">Hydrolase</keyword>
<dbReference type="InterPro" id="IPR001478">
    <property type="entry name" value="PDZ"/>
</dbReference>
<keyword evidence="5" id="KW-1133">Transmembrane helix</keyword>
<dbReference type="InterPro" id="IPR036034">
    <property type="entry name" value="PDZ_sf"/>
</dbReference>
<dbReference type="InterPro" id="IPR009003">
    <property type="entry name" value="Peptidase_S1_PA"/>
</dbReference>
<feature type="region of interest" description="Disordered" evidence="4">
    <location>
        <begin position="1"/>
        <end position="182"/>
    </location>
</feature>
<keyword evidence="5" id="KW-0812">Transmembrane</keyword>
<dbReference type="GO" id="GO:0006508">
    <property type="term" value="P:proteolysis"/>
    <property type="evidence" value="ECO:0007669"/>
    <property type="project" value="UniProtKB-KW"/>
</dbReference>
<evidence type="ECO:0000256" key="1">
    <source>
        <dbReference type="ARBA" id="ARBA00010541"/>
    </source>
</evidence>
<dbReference type="Gene3D" id="2.40.10.10">
    <property type="entry name" value="Trypsin-like serine proteases"/>
    <property type="match status" value="2"/>
</dbReference>
<feature type="compositionally biased region" description="Low complexity" evidence="4">
    <location>
        <begin position="129"/>
        <end position="155"/>
    </location>
</feature>
<feature type="compositionally biased region" description="Polar residues" evidence="4">
    <location>
        <begin position="159"/>
        <end position="177"/>
    </location>
</feature>
<feature type="region of interest" description="Disordered" evidence="4">
    <location>
        <begin position="386"/>
        <end position="422"/>
    </location>
</feature>
<reference evidence="7 8" key="1">
    <citation type="submission" date="2020-11" db="EMBL/GenBank/DDBJ databases">
        <title>Arthrobacter antarcticus sp. nov., isolated from Antarctic Soil.</title>
        <authorList>
            <person name="Li J."/>
        </authorList>
    </citation>
    <scope>NUCLEOTIDE SEQUENCE [LARGE SCALE GENOMIC DNA]</scope>
    <source>
        <strain evidence="7 8">Z1-20</strain>
    </source>
</reference>
<feature type="domain" description="PDZ" evidence="6">
    <location>
        <begin position="495"/>
        <end position="584"/>
    </location>
</feature>
<name>A0A931CIZ8_9MICC</name>
<feature type="compositionally biased region" description="Pro residues" evidence="4">
    <location>
        <begin position="94"/>
        <end position="103"/>
    </location>
</feature>
<evidence type="ECO:0000313" key="8">
    <source>
        <dbReference type="Proteomes" id="UP000655366"/>
    </source>
</evidence>
<dbReference type="InterPro" id="IPR043504">
    <property type="entry name" value="Peptidase_S1_PA_chymotrypsin"/>
</dbReference>
<feature type="transmembrane region" description="Helical" evidence="5">
    <location>
        <begin position="198"/>
        <end position="223"/>
    </location>
</feature>
<gene>
    <name evidence="7" type="ORF">IV500_08755</name>
</gene>
<dbReference type="PRINTS" id="PR00834">
    <property type="entry name" value="PROTEASES2C"/>
</dbReference>
<dbReference type="Proteomes" id="UP000655366">
    <property type="component" value="Unassembled WGS sequence"/>
</dbReference>
<feature type="compositionally biased region" description="Low complexity" evidence="4">
    <location>
        <begin position="27"/>
        <end position="44"/>
    </location>
</feature>
<dbReference type="Pfam" id="PF13365">
    <property type="entry name" value="Trypsin_2"/>
    <property type="match status" value="1"/>
</dbReference>
<dbReference type="SMART" id="SM00228">
    <property type="entry name" value="PDZ"/>
    <property type="match status" value="1"/>
</dbReference>
<proteinExistence type="inferred from homology"/>
<dbReference type="Pfam" id="PF13180">
    <property type="entry name" value="PDZ_2"/>
    <property type="match status" value="1"/>
</dbReference>
<keyword evidence="8" id="KW-1185">Reference proteome</keyword>
<dbReference type="EMBL" id="JADNYM010000009">
    <property type="protein sequence ID" value="MBG0739477.1"/>
    <property type="molecule type" value="Genomic_DNA"/>
</dbReference>
<evidence type="ECO:0000256" key="4">
    <source>
        <dbReference type="SAM" id="MobiDB-lite"/>
    </source>
</evidence>
<protein>
    <submittedName>
        <fullName evidence="7">Trypsin-like peptidase domain-containing protein</fullName>
    </submittedName>
</protein>
<organism evidence="7 8">
    <name type="scientific">Arthrobacter terrae</name>
    <dbReference type="NCBI Taxonomy" id="2935737"/>
    <lineage>
        <taxon>Bacteria</taxon>
        <taxon>Bacillati</taxon>
        <taxon>Actinomycetota</taxon>
        <taxon>Actinomycetes</taxon>
        <taxon>Micrococcales</taxon>
        <taxon>Micrococcaceae</taxon>
        <taxon>Arthrobacter</taxon>
    </lineage>
</organism>
<dbReference type="InterPro" id="IPR001940">
    <property type="entry name" value="Peptidase_S1C"/>
</dbReference>
<dbReference type="Gene3D" id="2.30.42.10">
    <property type="match status" value="1"/>
</dbReference>
<accession>A0A931CIZ8</accession>
<feature type="compositionally biased region" description="Low complexity" evidence="4">
    <location>
        <begin position="104"/>
        <end position="118"/>
    </location>
</feature>
<comment type="caution">
    <text evidence="7">The sequence shown here is derived from an EMBL/GenBank/DDBJ whole genome shotgun (WGS) entry which is preliminary data.</text>
</comment>
<comment type="similarity">
    <text evidence="1">Belongs to the peptidase S1C family.</text>
</comment>
<keyword evidence="5" id="KW-0472">Membrane</keyword>
<dbReference type="GO" id="GO:0004252">
    <property type="term" value="F:serine-type endopeptidase activity"/>
    <property type="evidence" value="ECO:0007669"/>
    <property type="project" value="InterPro"/>
</dbReference>
<dbReference type="SUPFAM" id="SSF50494">
    <property type="entry name" value="Trypsin-like serine proteases"/>
    <property type="match status" value="1"/>
</dbReference>
<dbReference type="AlphaFoldDB" id="A0A931CIZ8"/>
<dbReference type="SUPFAM" id="SSF50156">
    <property type="entry name" value="PDZ domain-like"/>
    <property type="match status" value="1"/>
</dbReference>
<evidence type="ECO:0000256" key="3">
    <source>
        <dbReference type="ARBA" id="ARBA00022801"/>
    </source>
</evidence>
<dbReference type="InterPro" id="IPR051201">
    <property type="entry name" value="Chloro_Bact_Ser_Proteases"/>
</dbReference>
<dbReference type="PROSITE" id="PS50106">
    <property type="entry name" value="PDZ"/>
    <property type="match status" value="1"/>
</dbReference>
<evidence type="ECO:0000259" key="6">
    <source>
        <dbReference type="PROSITE" id="PS50106"/>
    </source>
</evidence>
<dbReference type="PANTHER" id="PTHR43343">
    <property type="entry name" value="PEPTIDASE S12"/>
    <property type="match status" value="1"/>
</dbReference>